<dbReference type="GO" id="GO:0003999">
    <property type="term" value="F:adenine phosphoribosyltransferase activity"/>
    <property type="evidence" value="ECO:0007669"/>
    <property type="project" value="UniProtKB-EC"/>
</dbReference>
<protein>
    <submittedName>
        <fullName evidence="2">Adenine phosphoribosyltransferase</fullName>
        <ecNumber evidence="2">2.4.2.7</ecNumber>
    </submittedName>
</protein>
<proteinExistence type="predicted"/>
<dbReference type="EC" id="2.4.2.7" evidence="2"/>
<dbReference type="PANTHER" id="PTHR43218:SF1">
    <property type="entry name" value="PHOSPHORIBOSYLTRANSFERASE"/>
    <property type="match status" value="1"/>
</dbReference>
<keyword evidence="2" id="KW-0328">Glycosyltransferase</keyword>
<evidence type="ECO:0000313" key="2">
    <source>
        <dbReference type="EMBL" id="MBF4501606.1"/>
    </source>
</evidence>
<dbReference type="Pfam" id="PF00156">
    <property type="entry name" value="Pribosyltran"/>
    <property type="match status" value="1"/>
</dbReference>
<evidence type="ECO:0000313" key="3">
    <source>
        <dbReference type="Proteomes" id="UP000622653"/>
    </source>
</evidence>
<dbReference type="SUPFAM" id="SSF53271">
    <property type="entry name" value="PRTase-like"/>
    <property type="match status" value="1"/>
</dbReference>
<gene>
    <name evidence="2" type="ORF">IRY55_09545</name>
</gene>
<dbReference type="Proteomes" id="UP000622653">
    <property type="component" value="Unassembled WGS sequence"/>
</dbReference>
<dbReference type="PANTHER" id="PTHR43218">
    <property type="entry name" value="PHOSPHORIBOSYLTRANSFERASE-RELATED"/>
    <property type="match status" value="1"/>
</dbReference>
<dbReference type="CDD" id="cd06223">
    <property type="entry name" value="PRTases_typeI"/>
    <property type="match status" value="1"/>
</dbReference>
<name>A0A8J7GD98_9BACL</name>
<accession>A0A8J7GD98</accession>
<sequence length="182" mass="19790">MRKLKRTYTLHVAGLTRELPLMRVSEDTVIASFVLLGDTEMVKATAPLLAERLPEVDVIVSAEAKGIPLAHEVSAVLHMSRYYVARKSIKAYMGTPLIQKVKSITTTEEQMLCLDEKDVEAIRGKRVALIDDVISTGQSLAALEQLVEAAGGVVVAKAAILAEGSAAERDDIIYLEELPLFS</sequence>
<dbReference type="AlphaFoldDB" id="A0A8J7GD98"/>
<keyword evidence="3" id="KW-1185">Reference proteome</keyword>
<dbReference type="NCBIfam" id="NF005592">
    <property type="entry name" value="PRK07322.1"/>
    <property type="match status" value="1"/>
</dbReference>
<dbReference type="Gene3D" id="3.40.50.2020">
    <property type="match status" value="1"/>
</dbReference>
<evidence type="ECO:0000259" key="1">
    <source>
        <dbReference type="Pfam" id="PF00156"/>
    </source>
</evidence>
<dbReference type="InterPro" id="IPR000836">
    <property type="entry name" value="PRTase_dom"/>
</dbReference>
<comment type="caution">
    <text evidence="2">The sequence shown here is derived from an EMBL/GenBank/DDBJ whole genome shotgun (WGS) entry which is preliminary data.</text>
</comment>
<dbReference type="InterPro" id="IPR029057">
    <property type="entry name" value="PRTase-like"/>
</dbReference>
<dbReference type="EMBL" id="JADKPV010000005">
    <property type="protein sequence ID" value="MBF4501606.1"/>
    <property type="molecule type" value="Genomic_DNA"/>
</dbReference>
<keyword evidence="2" id="KW-0808">Transferase</keyword>
<organism evidence="2 3">
    <name type="scientific">Savagea serpentis</name>
    <dbReference type="NCBI Taxonomy" id="2785297"/>
    <lineage>
        <taxon>Bacteria</taxon>
        <taxon>Bacillati</taxon>
        <taxon>Bacillota</taxon>
        <taxon>Bacilli</taxon>
        <taxon>Bacillales</taxon>
        <taxon>Caryophanaceae</taxon>
        <taxon>Savagea</taxon>
    </lineage>
</organism>
<feature type="domain" description="Phosphoribosyltransferase" evidence="1">
    <location>
        <begin position="56"/>
        <end position="172"/>
    </location>
</feature>
<reference evidence="2" key="1">
    <citation type="submission" date="2020-11" db="EMBL/GenBank/DDBJ databases">
        <title>Multidrug resistant novel bacterium Savagea serpentis sp. nov., isolated from the scats of a vine snake (Ahaetulla nasuta).</title>
        <authorList>
            <person name="Venkata Ramana V."/>
            <person name="Vikas Patil S."/>
            <person name="Yogita Lugani V."/>
        </authorList>
    </citation>
    <scope>NUCLEOTIDE SEQUENCE</scope>
    <source>
        <strain evidence="2">SN6</strain>
    </source>
</reference>